<dbReference type="InterPro" id="IPR021927">
    <property type="entry name" value="DUF3540"/>
</dbReference>
<organism evidence="2 3">
    <name type="scientific">Chondromyces apiculatus DSM 436</name>
    <dbReference type="NCBI Taxonomy" id="1192034"/>
    <lineage>
        <taxon>Bacteria</taxon>
        <taxon>Pseudomonadati</taxon>
        <taxon>Myxococcota</taxon>
        <taxon>Polyangia</taxon>
        <taxon>Polyangiales</taxon>
        <taxon>Polyangiaceae</taxon>
        <taxon>Chondromyces</taxon>
    </lineage>
</organism>
<dbReference type="Pfam" id="PF12059">
    <property type="entry name" value="DUF3540"/>
    <property type="match status" value="1"/>
</dbReference>
<sequence>MANRMKAARPLPAPPPDPGPIRTASVVALDDDPAQVHLDEPAPGRVSTPARLALATSYRPALGDRVLVAASGDDLYVIGVLHAARPPALTLPGGGSASLEGEALAIRDAAGRLLVRFAEGAAEIAAPDGDLTLAAPLGRVVVRAGLDLELTTEGTLVQRAGHRVEVRAGDDATTPQLRIDAATTAIEATRVEVRADAAQLTTGQATVVARRVATTAAEIVETVERLEVNATRLVERTRDTFREASGLLQTRAGRARTLIEDAYALWSRRTTLASREETSIDGSKVLLG</sequence>
<dbReference type="EMBL" id="ASRX01000011">
    <property type="protein sequence ID" value="EYF07311.1"/>
    <property type="molecule type" value="Genomic_DNA"/>
</dbReference>
<dbReference type="AlphaFoldDB" id="A0A017TFB7"/>
<keyword evidence="3" id="KW-1185">Reference proteome</keyword>
<evidence type="ECO:0008006" key="4">
    <source>
        <dbReference type="Google" id="ProtNLM"/>
    </source>
</evidence>
<proteinExistence type="predicted"/>
<dbReference type="RefSeq" id="WP_044238437.1">
    <property type="nucleotide sequence ID" value="NZ_ASRX01000011.1"/>
</dbReference>
<protein>
    <recommendedName>
        <fullName evidence="4">DUF3540 domain-containing protein</fullName>
    </recommendedName>
</protein>
<dbReference type="Proteomes" id="UP000019678">
    <property type="component" value="Unassembled WGS sequence"/>
</dbReference>
<gene>
    <name evidence="2" type="ORF">CAP_0790</name>
</gene>
<dbReference type="eggNOG" id="ENOG5031GK9">
    <property type="taxonomic scope" value="Bacteria"/>
</dbReference>
<feature type="region of interest" description="Disordered" evidence="1">
    <location>
        <begin position="1"/>
        <end position="24"/>
    </location>
</feature>
<evidence type="ECO:0000256" key="1">
    <source>
        <dbReference type="SAM" id="MobiDB-lite"/>
    </source>
</evidence>
<evidence type="ECO:0000313" key="2">
    <source>
        <dbReference type="EMBL" id="EYF07311.1"/>
    </source>
</evidence>
<reference evidence="2 3" key="1">
    <citation type="submission" date="2013-05" db="EMBL/GenBank/DDBJ databases">
        <title>Genome assembly of Chondromyces apiculatus DSM 436.</title>
        <authorList>
            <person name="Sharma G."/>
            <person name="Khatri I."/>
            <person name="Kaur C."/>
            <person name="Mayilraj S."/>
            <person name="Subramanian S."/>
        </authorList>
    </citation>
    <scope>NUCLEOTIDE SEQUENCE [LARGE SCALE GENOMIC DNA]</scope>
    <source>
        <strain evidence="2 3">DSM 436</strain>
    </source>
</reference>
<evidence type="ECO:0000313" key="3">
    <source>
        <dbReference type="Proteomes" id="UP000019678"/>
    </source>
</evidence>
<comment type="caution">
    <text evidence="2">The sequence shown here is derived from an EMBL/GenBank/DDBJ whole genome shotgun (WGS) entry which is preliminary data.</text>
</comment>
<dbReference type="OrthoDB" id="5508423at2"/>
<accession>A0A017TFB7</accession>
<dbReference type="STRING" id="1192034.CAP_0790"/>
<name>A0A017TFB7_9BACT</name>